<evidence type="ECO:0000313" key="2">
    <source>
        <dbReference type="EMBL" id="SMF52582.1"/>
    </source>
</evidence>
<dbReference type="AlphaFoldDB" id="A0A1X7FIZ2"/>
<keyword evidence="3" id="KW-1185">Reference proteome</keyword>
<evidence type="ECO:0000256" key="1">
    <source>
        <dbReference type="SAM" id="MobiDB-lite"/>
    </source>
</evidence>
<dbReference type="EMBL" id="FXAH01000009">
    <property type="protein sequence ID" value="SMF52582.1"/>
    <property type="molecule type" value="Genomic_DNA"/>
</dbReference>
<feature type="region of interest" description="Disordered" evidence="1">
    <location>
        <begin position="32"/>
        <end position="54"/>
    </location>
</feature>
<dbReference type="OrthoDB" id="3376843at2"/>
<protein>
    <submittedName>
        <fullName evidence="2">Transposase</fullName>
    </submittedName>
</protein>
<dbReference type="InterPro" id="IPR002514">
    <property type="entry name" value="Transposase_8"/>
</dbReference>
<dbReference type="GO" id="GO:0004803">
    <property type="term" value="F:transposase activity"/>
    <property type="evidence" value="ECO:0007669"/>
    <property type="project" value="InterPro"/>
</dbReference>
<dbReference type="Pfam" id="PF01527">
    <property type="entry name" value="HTH_Tnp_1"/>
    <property type="match status" value="1"/>
</dbReference>
<evidence type="ECO:0000313" key="3">
    <source>
        <dbReference type="Proteomes" id="UP000192911"/>
    </source>
</evidence>
<dbReference type="GO" id="GO:0003677">
    <property type="term" value="F:DNA binding"/>
    <property type="evidence" value="ECO:0007669"/>
    <property type="project" value="InterPro"/>
</dbReference>
<accession>A0A1X7FIZ2</accession>
<dbReference type="GO" id="GO:0006313">
    <property type="term" value="P:DNA transposition"/>
    <property type="evidence" value="ECO:0007669"/>
    <property type="project" value="InterPro"/>
</dbReference>
<sequence>MVVAQSNDPARSIADVAQEHGLNANTVARWHRAHERAKSTTNAQPAEGRYRTDS</sequence>
<organism evidence="2 3">
    <name type="scientific">Trinickia caryophylli</name>
    <name type="common">Paraburkholderia caryophylli</name>
    <dbReference type="NCBI Taxonomy" id="28094"/>
    <lineage>
        <taxon>Bacteria</taxon>
        <taxon>Pseudomonadati</taxon>
        <taxon>Pseudomonadota</taxon>
        <taxon>Betaproteobacteria</taxon>
        <taxon>Burkholderiales</taxon>
        <taxon>Burkholderiaceae</taxon>
        <taxon>Trinickia</taxon>
    </lineage>
</organism>
<dbReference type="Proteomes" id="UP000192911">
    <property type="component" value="Unassembled WGS sequence"/>
</dbReference>
<reference evidence="3" key="1">
    <citation type="submission" date="2017-04" db="EMBL/GenBank/DDBJ databases">
        <authorList>
            <person name="Varghese N."/>
            <person name="Submissions S."/>
        </authorList>
    </citation>
    <scope>NUCLEOTIDE SEQUENCE [LARGE SCALE GENOMIC DNA]</scope>
    <source>
        <strain evidence="3">Ballard 720</strain>
    </source>
</reference>
<proteinExistence type="predicted"/>
<gene>
    <name evidence="2" type="ORF">SAMN06295900_10965</name>
</gene>
<name>A0A1X7FIZ2_TRICW</name>